<evidence type="ECO:0000313" key="3">
    <source>
        <dbReference type="Proteomes" id="UP000183832"/>
    </source>
</evidence>
<dbReference type="Proteomes" id="UP000183832">
    <property type="component" value="Unassembled WGS sequence"/>
</dbReference>
<feature type="domain" description="Spaetzle" evidence="1">
    <location>
        <begin position="13"/>
        <end position="97"/>
    </location>
</feature>
<sequence length="99" mass="11696">FKPEDDGYETVPVCNIRRRTIIPKALNNIYNEMIQITQDKKRIQAVDIEECTMNFQQCSENPVMKCKQKFVRINMQVKHNGKIFDEEFYIPSLCGCYLV</sequence>
<name>A0A1J1ISK2_9DIPT</name>
<dbReference type="InterPro" id="IPR029034">
    <property type="entry name" value="Cystine-knot_cytokine"/>
</dbReference>
<accession>A0A1J1ISK2</accession>
<dbReference type="EMBL" id="CVRI01000055">
    <property type="protein sequence ID" value="CRL01505.1"/>
    <property type="molecule type" value="Genomic_DNA"/>
</dbReference>
<reference evidence="2 3" key="1">
    <citation type="submission" date="2015-04" db="EMBL/GenBank/DDBJ databases">
        <authorList>
            <person name="Syromyatnikov M.Y."/>
            <person name="Popov V.N."/>
        </authorList>
    </citation>
    <scope>NUCLEOTIDE SEQUENCE [LARGE SCALE GENOMIC DNA]</scope>
</reference>
<proteinExistence type="predicted"/>
<protein>
    <submittedName>
        <fullName evidence="2">CLUMA_CG014495, isoform A</fullName>
    </submittedName>
</protein>
<feature type="non-terminal residue" evidence="2">
    <location>
        <position position="1"/>
    </location>
</feature>
<dbReference type="OrthoDB" id="10625108at2759"/>
<organism evidence="2 3">
    <name type="scientific">Clunio marinus</name>
    <dbReference type="NCBI Taxonomy" id="568069"/>
    <lineage>
        <taxon>Eukaryota</taxon>
        <taxon>Metazoa</taxon>
        <taxon>Ecdysozoa</taxon>
        <taxon>Arthropoda</taxon>
        <taxon>Hexapoda</taxon>
        <taxon>Insecta</taxon>
        <taxon>Pterygota</taxon>
        <taxon>Neoptera</taxon>
        <taxon>Endopterygota</taxon>
        <taxon>Diptera</taxon>
        <taxon>Nematocera</taxon>
        <taxon>Chironomoidea</taxon>
        <taxon>Chironomidae</taxon>
        <taxon>Clunio</taxon>
    </lineage>
</organism>
<keyword evidence="3" id="KW-1185">Reference proteome</keyword>
<evidence type="ECO:0000313" key="2">
    <source>
        <dbReference type="EMBL" id="CRL01505.1"/>
    </source>
</evidence>
<dbReference type="Pfam" id="PF16077">
    <property type="entry name" value="Spaetzle"/>
    <property type="match status" value="1"/>
</dbReference>
<dbReference type="AlphaFoldDB" id="A0A1J1ISK2"/>
<dbReference type="Gene3D" id="2.10.90.10">
    <property type="entry name" value="Cystine-knot cytokines"/>
    <property type="match status" value="1"/>
</dbReference>
<evidence type="ECO:0000259" key="1">
    <source>
        <dbReference type="Pfam" id="PF16077"/>
    </source>
</evidence>
<gene>
    <name evidence="2" type="ORF">CLUMA_CG014495</name>
</gene>
<dbReference type="InterPro" id="IPR032104">
    <property type="entry name" value="Spaetzle"/>
</dbReference>
<dbReference type="SUPFAM" id="SSF57501">
    <property type="entry name" value="Cystine-knot cytokines"/>
    <property type="match status" value="1"/>
</dbReference>